<proteinExistence type="predicted"/>
<organism evidence="1 2">
    <name type="scientific">Scytalidium lignicola</name>
    <name type="common">Hyphomycete</name>
    <dbReference type="NCBI Taxonomy" id="5539"/>
    <lineage>
        <taxon>Eukaryota</taxon>
        <taxon>Fungi</taxon>
        <taxon>Dikarya</taxon>
        <taxon>Ascomycota</taxon>
        <taxon>Pezizomycotina</taxon>
        <taxon>Leotiomycetes</taxon>
        <taxon>Leotiomycetes incertae sedis</taxon>
        <taxon>Scytalidium</taxon>
    </lineage>
</organism>
<feature type="non-terminal residue" evidence="1">
    <location>
        <position position="1"/>
    </location>
</feature>
<protein>
    <submittedName>
        <fullName evidence="1">Uncharacterized protein</fullName>
    </submittedName>
</protein>
<evidence type="ECO:0000313" key="1">
    <source>
        <dbReference type="EMBL" id="RFU32506.1"/>
    </source>
</evidence>
<name>A0A3E2HGE8_SCYLI</name>
<dbReference type="Proteomes" id="UP000258309">
    <property type="component" value="Unassembled WGS sequence"/>
</dbReference>
<accession>A0A3E2HGE8</accession>
<sequence>MPSAQEDRKFYLQVLDFEFVQGGLIKIGNIITDMFLSQDLITFLDPLLNIIEGARGEGNRECKSHVSVNMSFSVKLYEVFSGRAEAKGNRNMRTVYDYDKIESWYLVTNLMASDTKALRQKDKELDGVLNSGLVYIVTGLKIVKGLKYSNWHIAEMQGSLSGVGCVNEHVTLEA</sequence>
<gene>
    <name evidence="1" type="ORF">B7463_g3818</name>
</gene>
<keyword evidence="2" id="KW-1185">Reference proteome</keyword>
<dbReference type="AlphaFoldDB" id="A0A3E2HGE8"/>
<feature type="non-terminal residue" evidence="1">
    <location>
        <position position="174"/>
    </location>
</feature>
<comment type="caution">
    <text evidence="1">The sequence shown here is derived from an EMBL/GenBank/DDBJ whole genome shotgun (WGS) entry which is preliminary data.</text>
</comment>
<dbReference type="EMBL" id="NCSJ02000053">
    <property type="protein sequence ID" value="RFU32506.1"/>
    <property type="molecule type" value="Genomic_DNA"/>
</dbReference>
<dbReference type="OrthoDB" id="4500473at2759"/>
<reference evidence="1 2" key="1">
    <citation type="submission" date="2018-05" db="EMBL/GenBank/DDBJ databases">
        <title>Draft genome sequence of Scytalidium lignicola DSM 105466, a ubiquitous saprotrophic fungus.</title>
        <authorList>
            <person name="Buettner E."/>
            <person name="Gebauer A.M."/>
            <person name="Hofrichter M."/>
            <person name="Liers C."/>
            <person name="Kellner H."/>
        </authorList>
    </citation>
    <scope>NUCLEOTIDE SEQUENCE [LARGE SCALE GENOMIC DNA]</scope>
    <source>
        <strain evidence="1 2">DSM 105466</strain>
    </source>
</reference>
<evidence type="ECO:0000313" key="2">
    <source>
        <dbReference type="Proteomes" id="UP000258309"/>
    </source>
</evidence>